<dbReference type="InterPro" id="IPR050364">
    <property type="entry name" value="Cytochrome_P450_fung"/>
</dbReference>
<keyword evidence="8" id="KW-1133">Transmembrane helix</keyword>
<dbReference type="CDD" id="cd11065">
    <property type="entry name" value="CYP64-like"/>
    <property type="match status" value="1"/>
</dbReference>
<evidence type="ECO:0000256" key="8">
    <source>
        <dbReference type="SAM" id="Phobius"/>
    </source>
</evidence>
<keyword evidence="7" id="KW-0349">Heme</keyword>
<keyword evidence="3 7" id="KW-0479">Metal-binding</keyword>
<dbReference type="PANTHER" id="PTHR46300">
    <property type="entry name" value="P450, PUTATIVE (EUROFUNG)-RELATED-RELATED"/>
    <property type="match status" value="1"/>
</dbReference>
<feature type="binding site" description="axial binding residue" evidence="7">
    <location>
        <position position="439"/>
    </location>
    <ligand>
        <name>heme</name>
        <dbReference type="ChEBI" id="CHEBI:30413"/>
    </ligand>
    <ligandPart>
        <name>Fe</name>
        <dbReference type="ChEBI" id="CHEBI:18248"/>
    </ligandPart>
</feature>
<dbReference type="InterPro" id="IPR001128">
    <property type="entry name" value="Cyt_P450"/>
</dbReference>
<evidence type="ECO:0000256" key="2">
    <source>
        <dbReference type="ARBA" id="ARBA00010617"/>
    </source>
</evidence>
<accession>A0A0D2FK77</accession>
<dbReference type="PRINTS" id="PR00463">
    <property type="entry name" value="EP450I"/>
</dbReference>
<evidence type="ECO:0000256" key="7">
    <source>
        <dbReference type="PIRSR" id="PIRSR602401-1"/>
    </source>
</evidence>
<dbReference type="EMBL" id="KN846959">
    <property type="protein sequence ID" value="KIW67165.1"/>
    <property type="molecule type" value="Genomic_DNA"/>
</dbReference>
<dbReference type="PANTHER" id="PTHR46300:SF2">
    <property type="entry name" value="CYTOCHROME P450 MONOOXYGENASE ALNH-RELATED"/>
    <property type="match status" value="1"/>
</dbReference>
<dbReference type="AlphaFoldDB" id="A0A0D2FK77"/>
<evidence type="ECO:0008006" key="11">
    <source>
        <dbReference type="Google" id="ProtNLM"/>
    </source>
</evidence>
<dbReference type="GO" id="GO:0016705">
    <property type="term" value="F:oxidoreductase activity, acting on paired donors, with incorporation or reduction of molecular oxygen"/>
    <property type="evidence" value="ECO:0007669"/>
    <property type="project" value="InterPro"/>
</dbReference>
<feature type="transmembrane region" description="Helical" evidence="8">
    <location>
        <begin position="12"/>
        <end position="32"/>
    </location>
</feature>
<keyword evidence="4" id="KW-0560">Oxidoreductase</keyword>
<evidence type="ECO:0000256" key="1">
    <source>
        <dbReference type="ARBA" id="ARBA00001971"/>
    </source>
</evidence>
<comment type="cofactor">
    <cofactor evidence="1 7">
        <name>heme</name>
        <dbReference type="ChEBI" id="CHEBI:30413"/>
    </cofactor>
</comment>
<protein>
    <recommendedName>
        <fullName evidence="11">Cytochrome P450</fullName>
    </recommendedName>
</protein>
<dbReference type="PROSITE" id="PS51257">
    <property type="entry name" value="PROKAR_LIPOPROTEIN"/>
    <property type="match status" value="1"/>
</dbReference>
<evidence type="ECO:0000313" key="9">
    <source>
        <dbReference type="EMBL" id="KIW67165.1"/>
    </source>
</evidence>
<dbReference type="STRING" id="5601.A0A0D2FK77"/>
<dbReference type="GO" id="GO:0020037">
    <property type="term" value="F:heme binding"/>
    <property type="evidence" value="ECO:0007669"/>
    <property type="project" value="InterPro"/>
</dbReference>
<keyword evidence="6" id="KW-0503">Monooxygenase</keyword>
<comment type="similarity">
    <text evidence="2">Belongs to the cytochrome P450 family.</text>
</comment>
<evidence type="ECO:0000256" key="5">
    <source>
        <dbReference type="ARBA" id="ARBA00023004"/>
    </source>
</evidence>
<dbReference type="PRINTS" id="PR00385">
    <property type="entry name" value="P450"/>
</dbReference>
<keyword evidence="10" id="KW-1185">Reference proteome</keyword>
<proteinExistence type="inferred from homology"/>
<keyword evidence="5 7" id="KW-0408">Iron</keyword>
<dbReference type="Gene3D" id="1.10.630.10">
    <property type="entry name" value="Cytochrome P450"/>
    <property type="match status" value="1"/>
</dbReference>
<dbReference type="GO" id="GO:0005506">
    <property type="term" value="F:iron ion binding"/>
    <property type="evidence" value="ECO:0007669"/>
    <property type="project" value="InterPro"/>
</dbReference>
<evidence type="ECO:0000313" key="10">
    <source>
        <dbReference type="Proteomes" id="UP000054266"/>
    </source>
</evidence>
<dbReference type="InterPro" id="IPR036396">
    <property type="entry name" value="Cyt_P450_sf"/>
</dbReference>
<dbReference type="InterPro" id="IPR002401">
    <property type="entry name" value="Cyt_P450_E_grp-I"/>
</dbReference>
<keyword evidence="8" id="KW-0472">Membrane</keyword>
<reference evidence="9 10" key="1">
    <citation type="submission" date="2015-01" db="EMBL/GenBank/DDBJ databases">
        <title>The Genome Sequence of Capronia semiimmersa CBS27337.</title>
        <authorList>
            <consortium name="The Broad Institute Genomics Platform"/>
            <person name="Cuomo C."/>
            <person name="de Hoog S."/>
            <person name="Gorbushina A."/>
            <person name="Stielow B."/>
            <person name="Teixiera M."/>
            <person name="Abouelleil A."/>
            <person name="Chapman S.B."/>
            <person name="Priest M."/>
            <person name="Young S.K."/>
            <person name="Wortman J."/>
            <person name="Nusbaum C."/>
            <person name="Birren B."/>
        </authorList>
    </citation>
    <scope>NUCLEOTIDE SEQUENCE [LARGE SCALE GENOMIC DNA]</scope>
    <source>
        <strain evidence="9 10">CBS 27337</strain>
    </source>
</reference>
<dbReference type="GO" id="GO:0004497">
    <property type="term" value="F:monooxygenase activity"/>
    <property type="evidence" value="ECO:0007669"/>
    <property type="project" value="UniProtKB-KW"/>
</dbReference>
<dbReference type="Proteomes" id="UP000054266">
    <property type="component" value="Unassembled WGS sequence"/>
</dbReference>
<keyword evidence="8" id="KW-0812">Transmembrane</keyword>
<name>A0A0D2FK77_9EURO</name>
<dbReference type="Pfam" id="PF00067">
    <property type="entry name" value="p450"/>
    <property type="match status" value="1"/>
</dbReference>
<organism evidence="9 10">
    <name type="scientific">Phialophora macrospora</name>
    <dbReference type="NCBI Taxonomy" id="1851006"/>
    <lineage>
        <taxon>Eukaryota</taxon>
        <taxon>Fungi</taxon>
        <taxon>Dikarya</taxon>
        <taxon>Ascomycota</taxon>
        <taxon>Pezizomycotina</taxon>
        <taxon>Eurotiomycetes</taxon>
        <taxon>Chaetothyriomycetidae</taxon>
        <taxon>Chaetothyriales</taxon>
        <taxon>Herpotrichiellaceae</taxon>
        <taxon>Phialophora</taxon>
    </lineage>
</organism>
<dbReference type="SUPFAM" id="SSF48264">
    <property type="entry name" value="Cytochrome P450"/>
    <property type="match status" value="1"/>
</dbReference>
<evidence type="ECO:0000256" key="4">
    <source>
        <dbReference type="ARBA" id="ARBA00023002"/>
    </source>
</evidence>
<sequence length="524" mass="59836">MESVTRQLNVLPLWPLALLGCIGLAALIYSALSGREPPLPPGPKGRVPFLGMTFDMPKKTPWVTFQKWAEEYGPIMHVRVGLKHYIYINSPELSRELLDKRSQIYSSRPPSVVGEIVTDNLRTETRRTFNNLLTAKKCDGYTKIQAREAIATLADIMNDPDRFERHLYRYSISVARSIGYGRRVLESEDDFAKDINKLMSNFSAAMTPGKYVVESIPMLRQLPIIFQPWMKELIPIREHERSSNLRNYRQALKDAEKHPNRNCIALDLHQSRGKDASIHELEDATTCNEILGTGSETTASALLFIIMALVSFPEAAKKAQEELDRVIGRDRFPTWEDEPNLPYIRAIVKESHRWRTVSPLGFHHYATQDDVWNGYRIPKGSVITINTWAMHMDAQRYVNPDAFQPERFLGYDLSASAYANAGNVAARDHFAYGNGKRICPGIHLAERSLFNLTAHLLHTFDFKPALDAQGKEIPLDTHKFLTGLVARPESYKVRFIVRNEEIKKTLDREWERLYGQGPVESWDA</sequence>
<evidence type="ECO:0000256" key="6">
    <source>
        <dbReference type="ARBA" id="ARBA00023033"/>
    </source>
</evidence>
<gene>
    <name evidence="9" type="ORF">PV04_06437</name>
</gene>
<dbReference type="HOGENOM" id="CLU_001570_2_1_1"/>
<evidence type="ECO:0000256" key="3">
    <source>
        <dbReference type="ARBA" id="ARBA00022723"/>
    </source>
</evidence>